<evidence type="ECO:0000256" key="1">
    <source>
        <dbReference type="ARBA" id="ARBA00000448"/>
    </source>
</evidence>
<keyword evidence="10" id="KW-1185">Reference proteome</keyword>
<dbReference type="OrthoDB" id="9781691at2"/>
<dbReference type="EMBL" id="CP025612">
    <property type="protein sequence ID" value="AUN32877.1"/>
    <property type="molecule type" value="Genomic_DNA"/>
</dbReference>
<dbReference type="AlphaFoldDB" id="A0A2K9NIF1"/>
<dbReference type="KEGG" id="ncb:C0V82_18865"/>
<feature type="domain" description="Glycoside hydrolase family 3 N-terminal" evidence="8">
    <location>
        <begin position="96"/>
        <end position="352"/>
    </location>
</feature>
<proteinExistence type="inferred from homology"/>
<dbReference type="InterPro" id="IPR001764">
    <property type="entry name" value="Glyco_hydro_3_N"/>
</dbReference>
<evidence type="ECO:0000259" key="8">
    <source>
        <dbReference type="Pfam" id="PF00933"/>
    </source>
</evidence>
<dbReference type="SUPFAM" id="SSF52279">
    <property type="entry name" value="Beta-D-glucan exohydrolase, C-terminal domain"/>
    <property type="match status" value="1"/>
</dbReference>
<dbReference type="SUPFAM" id="SSF51445">
    <property type="entry name" value="(Trans)glycosidases"/>
    <property type="match status" value="1"/>
</dbReference>
<evidence type="ECO:0000256" key="3">
    <source>
        <dbReference type="ARBA" id="ARBA00012744"/>
    </source>
</evidence>
<organism evidence="9 10">
    <name type="scientific">Niveispirillum cyanobacteriorum</name>
    <dbReference type="NCBI Taxonomy" id="1612173"/>
    <lineage>
        <taxon>Bacteria</taxon>
        <taxon>Pseudomonadati</taxon>
        <taxon>Pseudomonadota</taxon>
        <taxon>Alphaproteobacteria</taxon>
        <taxon>Rhodospirillales</taxon>
        <taxon>Azospirillaceae</taxon>
        <taxon>Niveispirillum</taxon>
    </lineage>
</organism>
<evidence type="ECO:0000256" key="7">
    <source>
        <dbReference type="SAM" id="SignalP"/>
    </source>
</evidence>
<evidence type="ECO:0000256" key="5">
    <source>
        <dbReference type="ARBA" id="ARBA00022801"/>
    </source>
</evidence>
<dbReference type="Gene3D" id="3.40.50.1700">
    <property type="entry name" value="Glycoside hydrolase family 3 C-terminal domain"/>
    <property type="match status" value="1"/>
</dbReference>
<dbReference type="InterPro" id="IPR051915">
    <property type="entry name" value="Cellulose_Degrad_GH3"/>
</dbReference>
<dbReference type="GO" id="GO:0009251">
    <property type="term" value="P:glucan catabolic process"/>
    <property type="evidence" value="ECO:0007669"/>
    <property type="project" value="TreeGrafter"/>
</dbReference>
<reference evidence="9 10" key="1">
    <citation type="submission" date="2017-12" db="EMBL/GenBank/DDBJ databases">
        <title>Genomes of bacteria within cyanobacterial aggregates.</title>
        <authorList>
            <person name="Cai H."/>
        </authorList>
    </citation>
    <scope>NUCLEOTIDE SEQUENCE [LARGE SCALE GENOMIC DNA]</scope>
    <source>
        <strain evidence="9 10">TH16</strain>
    </source>
</reference>
<keyword evidence="5" id="KW-0378">Hydrolase</keyword>
<dbReference type="Gene3D" id="3.20.20.300">
    <property type="entry name" value="Glycoside hydrolase, family 3, N-terminal domain"/>
    <property type="match status" value="1"/>
</dbReference>
<name>A0A2K9NIF1_9PROT</name>
<protein>
    <recommendedName>
        <fullName evidence="3">beta-glucosidase</fullName>
        <ecNumber evidence="3">3.2.1.21</ecNumber>
    </recommendedName>
</protein>
<evidence type="ECO:0000313" key="10">
    <source>
        <dbReference type="Proteomes" id="UP000234752"/>
    </source>
</evidence>
<dbReference type="GO" id="GO:0008422">
    <property type="term" value="F:beta-glucosidase activity"/>
    <property type="evidence" value="ECO:0007669"/>
    <property type="project" value="UniProtKB-EC"/>
</dbReference>
<dbReference type="Pfam" id="PF00933">
    <property type="entry name" value="Glyco_hydro_3"/>
    <property type="match status" value="1"/>
</dbReference>
<feature type="signal peptide" evidence="7">
    <location>
        <begin position="1"/>
        <end position="15"/>
    </location>
</feature>
<dbReference type="PANTHER" id="PTHR30620">
    <property type="entry name" value="PERIPLASMIC BETA-GLUCOSIDASE-RELATED"/>
    <property type="match status" value="1"/>
</dbReference>
<keyword evidence="6" id="KW-0326">Glycosidase</keyword>
<feature type="chain" id="PRO_5014979244" description="beta-glucosidase" evidence="7">
    <location>
        <begin position="16"/>
        <end position="642"/>
    </location>
</feature>
<dbReference type="PANTHER" id="PTHR30620:SF16">
    <property type="entry name" value="LYSOSOMAL BETA GLUCOSIDASE"/>
    <property type="match status" value="1"/>
</dbReference>
<dbReference type="InterPro" id="IPR036881">
    <property type="entry name" value="Glyco_hydro_3_C_sf"/>
</dbReference>
<dbReference type="Proteomes" id="UP000234752">
    <property type="component" value="Chromosome eg_2"/>
</dbReference>
<sequence>MVSLGALLLAAGSVAAPPQPALPTGQPQVKADGLTFRDLNRDGKLNPYEDWRLSPEVRAADLVSRMTLDEKAGEAVHGTAPVQGGMMSAGPAYDLEPARAMILDRHVTSMITRMAVKPVEFATENNRLQEIAASGRLGIPIMISTDPRSHFQVTAGASVTTTGFSQWPETLGLGAIDDPALTRTFASMVRDEYRAVGISMALSPQADLGTEPRWSRLNGTFGEDPARVSAQVKAYVQGMQGADAGLTPGGVATVVKHWVGYGAAVEGYDGHNYYGRFTDFTKGGFDRHVAAFQGAFEAGATGIMPTYTIQKGLVLNGKPVEPVGGGYSRELLTDLLRGVHKYQGLILSDWAITYDCNESCRTGTPKQGPKDIAMPWGVEDLTKPQRFAKGMLAGIDQFGGVDDGTPVREAVEQKLLPVSRLDAAVANVLALKFRLGLFENPFVDPARADAIVGSADKVAAGRTAQARSLVVLENKLGPVALPDKAKRLFLHGVDPAAAQAAGFTIVDSADKADISLIRLATPHQTLHPGHFFGSRQHEGDLDFKPDDAGLAIVKQAASAGPVILAVDMDRPAILSAVYPHAALLLTSFGISDVALFDALRGVTPPKGKLPFEIPSDMFAVRAQSPALPHDSVNPAYPIGFGR</sequence>
<dbReference type="EC" id="3.2.1.21" evidence="3"/>
<dbReference type="InterPro" id="IPR017853">
    <property type="entry name" value="GH"/>
</dbReference>
<comment type="catalytic activity">
    <reaction evidence="1">
        <text>Hydrolysis of terminal, non-reducing beta-D-glucosyl residues with release of beta-D-glucose.</text>
        <dbReference type="EC" id="3.2.1.21"/>
    </reaction>
</comment>
<evidence type="ECO:0000256" key="6">
    <source>
        <dbReference type="ARBA" id="ARBA00023295"/>
    </source>
</evidence>
<dbReference type="PRINTS" id="PR00133">
    <property type="entry name" value="GLHYDRLASE3"/>
</dbReference>
<evidence type="ECO:0000256" key="2">
    <source>
        <dbReference type="ARBA" id="ARBA00005336"/>
    </source>
</evidence>
<gene>
    <name evidence="9" type="ORF">C0V82_18865</name>
</gene>
<accession>A0A2K9NIF1</accession>
<evidence type="ECO:0000313" key="9">
    <source>
        <dbReference type="EMBL" id="AUN32877.1"/>
    </source>
</evidence>
<comment type="similarity">
    <text evidence="2">Belongs to the glycosyl hydrolase 3 family.</text>
</comment>
<dbReference type="InterPro" id="IPR036962">
    <property type="entry name" value="Glyco_hydro_3_N_sf"/>
</dbReference>
<keyword evidence="4 7" id="KW-0732">Signal</keyword>
<evidence type="ECO:0000256" key="4">
    <source>
        <dbReference type="ARBA" id="ARBA00022729"/>
    </source>
</evidence>